<organism evidence="1 2">
    <name type="scientific">Spiromyces aspiralis</name>
    <dbReference type="NCBI Taxonomy" id="68401"/>
    <lineage>
        <taxon>Eukaryota</taxon>
        <taxon>Fungi</taxon>
        <taxon>Fungi incertae sedis</taxon>
        <taxon>Zoopagomycota</taxon>
        <taxon>Kickxellomycotina</taxon>
        <taxon>Kickxellomycetes</taxon>
        <taxon>Kickxellales</taxon>
        <taxon>Kickxellaceae</taxon>
        <taxon>Spiromyces</taxon>
    </lineage>
</organism>
<dbReference type="Proteomes" id="UP001145114">
    <property type="component" value="Unassembled WGS sequence"/>
</dbReference>
<protein>
    <submittedName>
        <fullName evidence="1">Carnitine O-acetyltransferase mitochondrial</fullName>
        <ecNumber evidence="1">2.3.1.7</ecNumber>
    </submittedName>
</protein>
<keyword evidence="1" id="KW-0012">Acyltransferase</keyword>
<proteinExistence type="predicted"/>
<comment type="caution">
    <text evidence="1">The sequence shown here is derived from an EMBL/GenBank/DDBJ whole genome shotgun (WGS) entry which is preliminary data.</text>
</comment>
<evidence type="ECO:0000313" key="1">
    <source>
        <dbReference type="EMBL" id="KAJ1673255.1"/>
    </source>
</evidence>
<dbReference type="EMBL" id="JAMZIH010007186">
    <property type="protein sequence ID" value="KAJ1673255.1"/>
    <property type="molecule type" value="Genomic_DNA"/>
</dbReference>
<name>A0ACC1HCZ5_9FUNG</name>
<feature type="non-terminal residue" evidence="1">
    <location>
        <position position="423"/>
    </location>
</feature>
<evidence type="ECO:0000313" key="2">
    <source>
        <dbReference type="Proteomes" id="UP001145114"/>
    </source>
</evidence>
<sequence>MDNSSPQPLAVAYSSAQLPRLPIPNLGDTVNKYLDTVRPLVSEREFEETRRKALAFAAAGGPGEVLQARLKARAEKAAAEPAHSPSSCWLAQWWNDYAYFENRESICFNVNYFFGFQKHPQGHPQTQADVAAILVHKALQVRQVVESGRYPQVTMRGKPLCMTQFQYMFGTCRHPGDGKDQTEKYDEPLSRHIAIAHRGRFYVLNAFDKDGQLLDLETIKCYINLVLKGGYSGSDMPSIGVLTTTPRQQWYHAREALIRVSSTNAKNLRRLESAAFLLSLEDSEPQTRHEMSRACWHGNGQNRYFDKNLQLLVFANGRYGFNGEHSMTDATTDLELCNRLVEAVESATAPIAAPAHVPGNPSEALTLLEFDYNSDLLTAIKRANDYFSVTVASHEYFAGKCDSFGKEAIKKLNVSPDAFIQMA</sequence>
<gene>
    <name evidence="1" type="primary">CAT2_3</name>
    <name evidence="1" type="ORF">EV182_005599</name>
</gene>
<reference evidence="1" key="1">
    <citation type="submission" date="2022-06" db="EMBL/GenBank/DDBJ databases">
        <title>Phylogenomic reconstructions and comparative analyses of Kickxellomycotina fungi.</title>
        <authorList>
            <person name="Reynolds N.K."/>
            <person name="Stajich J.E."/>
            <person name="Barry K."/>
            <person name="Grigoriev I.V."/>
            <person name="Crous P."/>
            <person name="Smith M.E."/>
        </authorList>
    </citation>
    <scope>NUCLEOTIDE SEQUENCE</scope>
    <source>
        <strain evidence="1">RSA 2271</strain>
    </source>
</reference>
<dbReference type="EC" id="2.3.1.7" evidence="1"/>
<keyword evidence="1" id="KW-0808">Transferase</keyword>
<accession>A0ACC1HCZ5</accession>
<keyword evidence="2" id="KW-1185">Reference proteome</keyword>